<reference evidence="6" key="1">
    <citation type="journal article" date="2019" name="Int. J. Syst. Evol. Microbiol.">
        <title>The Global Catalogue of Microorganisms (GCM) 10K type strain sequencing project: providing services to taxonomists for standard genome sequencing and annotation.</title>
        <authorList>
            <consortium name="The Broad Institute Genomics Platform"/>
            <consortium name="The Broad Institute Genome Sequencing Center for Infectious Disease"/>
            <person name="Wu L."/>
            <person name="Ma J."/>
        </authorList>
    </citation>
    <scope>NUCLEOTIDE SEQUENCE [LARGE SCALE GENOMIC DNA]</scope>
    <source>
        <strain evidence="6">CGMCC 1.18575</strain>
    </source>
</reference>
<keyword evidence="3" id="KW-0804">Transcription</keyword>
<comment type="caution">
    <text evidence="5">The sequence shown here is derived from an EMBL/GenBank/DDBJ whole genome shotgun (WGS) entry which is preliminary data.</text>
</comment>
<name>A0ABW0HX04_9BACL</name>
<dbReference type="SUPFAM" id="SSF46689">
    <property type="entry name" value="Homeodomain-like"/>
    <property type="match status" value="2"/>
</dbReference>
<feature type="domain" description="HTH araC/xylS-type" evidence="4">
    <location>
        <begin position="188"/>
        <end position="286"/>
    </location>
</feature>
<gene>
    <name evidence="5" type="ORF">ACFPOF_19235</name>
</gene>
<keyword evidence="2" id="KW-0238">DNA-binding</keyword>
<dbReference type="InterPro" id="IPR018060">
    <property type="entry name" value="HTH_AraC"/>
</dbReference>
<dbReference type="Gene3D" id="2.60.120.280">
    <property type="entry name" value="Regulatory protein AraC"/>
    <property type="match status" value="1"/>
</dbReference>
<evidence type="ECO:0000313" key="5">
    <source>
        <dbReference type="EMBL" id="MFC5404880.1"/>
    </source>
</evidence>
<dbReference type="InterPro" id="IPR018062">
    <property type="entry name" value="HTH_AraC-typ_CS"/>
</dbReference>
<dbReference type="Pfam" id="PF02311">
    <property type="entry name" value="AraC_binding"/>
    <property type="match status" value="1"/>
</dbReference>
<dbReference type="PANTHER" id="PTHR43280">
    <property type="entry name" value="ARAC-FAMILY TRANSCRIPTIONAL REGULATOR"/>
    <property type="match status" value="1"/>
</dbReference>
<dbReference type="SMART" id="SM00342">
    <property type="entry name" value="HTH_ARAC"/>
    <property type="match status" value="1"/>
</dbReference>
<dbReference type="RefSeq" id="WP_378135565.1">
    <property type="nucleotide sequence ID" value="NZ_JBHSMI010000028.1"/>
</dbReference>
<dbReference type="EMBL" id="JBHSMI010000028">
    <property type="protein sequence ID" value="MFC5404880.1"/>
    <property type="molecule type" value="Genomic_DNA"/>
</dbReference>
<keyword evidence="1" id="KW-0805">Transcription regulation</keyword>
<dbReference type="Proteomes" id="UP001596113">
    <property type="component" value="Unassembled WGS sequence"/>
</dbReference>
<dbReference type="InterPro" id="IPR037923">
    <property type="entry name" value="HTH-like"/>
</dbReference>
<dbReference type="PROSITE" id="PS00041">
    <property type="entry name" value="HTH_ARAC_FAMILY_1"/>
    <property type="match status" value="1"/>
</dbReference>
<evidence type="ECO:0000313" key="6">
    <source>
        <dbReference type="Proteomes" id="UP001596113"/>
    </source>
</evidence>
<accession>A0ABW0HX04</accession>
<keyword evidence="6" id="KW-1185">Reference proteome</keyword>
<evidence type="ECO:0000256" key="2">
    <source>
        <dbReference type="ARBA" id="ARBA00023125"/>
    </source>
</evidence>
<proteinExistence type="predicted"/>
<protein>
    <submittedName>
        <fullName evidence="5">Helix-turn-helix domain-containing protein</fullName>
    </submittedName>
</protein>
<dbReference type="PROSITE" id="PS01124">
    <property type="entry name" value="HTH_ARAC_FAMILY_2"/>
    <property type="match status" value="1"/>
</dbReference>
<dbReference type="PANTHER" id="PTHR43280:SF2">
    <property type="entry name" value="HTH-TYPE TRANSCRIPTIONAL REGULATOR EXSA"/>
    <property type="match status" value="1"/>
</dbReference>
<sequence>MRKYREKASYDWSDDSVRIMATPSAFAKSSLYYAQEAGVFRARSSYYTERENLDSYLVVYSAGGSGTLVYGDRSYRLSPGQIFYIDCRKYQYYRTESEEPWEIVWLHFDGSSSRAYYDRFATEGSPVLTLAEGSRIPELLIELVELHRMRTIETELRGSRLIVDVLTELLLAVQQRDTPEVGIPSVVRDVIRLYDRRFAEKLTLDDVSAAFAVDKYALSKAFKRYTGFSPNEYLINVRITRAKERLRYSDMPVAEIAADVGIDNVSHFINLFRERESCTPLVYRKRWREQRM</sequence>
<organism evidence="5 6">
    <name type="scientific">Cohnella soli</name>
    <dbReference type="NCBI Taxonomy" id="425005"/>
    <lineage>
        <taxon>Bacteria</taxon>
        <taxon>Bacillati</taxon>
        <taxon>Bacillota</taxon>
        <taxon>Bacilli</taxon>
        <taxon>Bacillales</taxon>
        <taxon>Paenibacillaceae</taxon>
        <taxon>Cohnella</taxon>
    </lineage>
</organism>
<dbReference type="InterPro" id="IPR003313">
    <property type="entry name" value="AraC-bd"/>
</dbReference>
<evidence type="ECO:0000259" key="4">
    <source>
        <dbReference type="PROSITE" id="PS01124"/>
    </source>
</evidence>
<dbReference type="InterPro" id="IPR009057">
    <property type="entry name" value="Homeodomain-like_sf"/>
</dbReference>
<evidence type="ECO:0000256" key="1">
    <source>
        <dbReference type="ARBA" id="ARBA00023015"/>
    </source>
</evidence>
<dbReference type="SUPFAM" id="SSF51215">
    <property type="entry name" value="Regulatory protein AraC"/>
    <property type="match status" value="1"/>
</dbReference>
<dbReference type="Gene3D" id="1.10.10.60">
    <property type="entry name" value="Homeodomain-like"/>
    <property type="match status" value="2"/>
</dbReference>
<dbReference type="Pfam" id="PF12833">
    <property type="entry name" value="HTH_18"/>
    <property type="match status" value="1"/>
</dbReference>
<evidence type="ECO:0000256" key="3">
    <source>
        <dbReference type="ARBA" id="ARBA00023163"/>
    </source>
</evidence>